<comment type="caution">
    <text evidence="2">The sequence shown here is derived from an EMBL/GenBank/DDBJ whole genome shotgun (WGS) entry which is preliminary data.</text>
</comment>
<feature type="non-terminal residue" evidence="2">
    <location>
        <position position="180"/>
    </location>
</feature>
<dbReference type="InterPro" id="IPR001242">
    <property type="entry name" value="Condensation_dom"/>
</dbReference>
<evidence type="ECO:0000313" key="3">
    <source>
        <dbReference type="Proteomes" id="UP000076962"/>
    </source>
</evidence>
<dbReference type="SUPFAM" id="SSF52777">
    <property type="entry name" value="CoA-dependent acyltransferases"/>
    <property type="match status" value="1"/>
</dbReference>
<evidence type="ECO:0000313" key="2">
    <source>
        <dbReference type="EMBL" id="OAD20543.1"/>
    </source>
</evidence>
<reference evidence="2 3" key="1">
    <citation type="submission" date="2016-05" db="EMBL/GenBank/DDBJ databases">
        <title>Single-cell genome of chain-forming Candidatus Thiomargarita nelsonii and comparison to other large sulfur-oxidizing bacteria.</title>
        <authorList>
            <person name="Winkel M."/>
            <person name="Salman V."/>
            <person name="Woyke T."/>
            <person name="Schulz-Vogt H."/>
            <person name="Richter M."/>
            <person name="Flood B."/>
            <person name="Bailey J."/>
            <person name="Amann R."/>
            <person name="Mussmann M."/>
        </authorList>
    </citation>
    <scope>NUCLEOTIDE SEQUENCE [LARGE SCALE GENOMIC DNA]</scope>
    <source>
        <strain evidence="2 3">THI036</strain>
    </source>
</reference>
<dbReference type="EMBL" id="LUTY01002293">
    <property type="protein sequence ID" value="OAD20543.1"/>
    <property type="molecule type" value="Genomic_DNA"/>
</dbReference>
<dbReference type="InterPro" id="IPR023213">
    <property type="entry name" value="CAT-like_dom_sf"/>
</dbReference>
<proteinExistence type="predicted"/>
<dbReference type="Proteomes" id="UP000076962">
    <property type="component" value="Unassembled WGS sequence"/>
</dbReference>
<dbReference type="AlphaFoldDB" id="A0A176RXN3"/>
<keyword evidence="3" id="KW-1185">Reference proteome</keyword>
<dbReference type="Gene3D" id="3.30.559.10">
    <property type="entry name" value="Chloramphenicol acetyltransferase-like domain"/>
    <property type="match status" value="1"/>
</dbReference>
<evidence type="ECO:0000259" key="1">
    <source>
        <dbReference type="Pfam" id="PF00668"/>
    </source>
</evidence>
<gene>
    <name evidence="2" type="ORF">THIOM_003748</name>
</gene>
<dbReference type="GO" id="GO:0003824">
    <property type="term" value="F:catalytic activity"/>
    <property type="evidence" value="ECO:0007669"/>
    <property type="project" value="InterPro"/>
</dbReference>
<dbReference type="Pfam" id="PF00668">
    <property type="entry name" value="Condensation"/>
    <property type="match status" value="1"/>
</dbReference>
<accession>A0A176RXN3</accession>
<feature type="non-terminal residue" evidence="2">
    <location>
        <position position="1"/>
    </location>
</feature>
<organism evidence="2 3">
    <name type="scientific">Candidatus Thiomargarita nelsonii</name>
    <dbReference type="NCBI Taxonomy" id="1003181"/>
    <lineage>
        <taxon>Bacteria</taxon>
        <taxon>Pseudomonadati</taxon>
        <taxon>Pseudomonadota</taxon>
        <taxon>Gammaproteobacteria</taxon>
        <taxon>Thiotrichales</taxon>
        <taxon>Thiotrichaceae</taxon>
        <taxon>Thiomargarita</taxon>
    </lineage>
</organism>
<feature type="domain" description="Condensation" evidence="1">
    <location>
        <begin position="2"/>
        <end position="172"/>
    </location>
</feature>
<name>A0A176RXN3_9GAMM</name>
<sequence>QMLIKRHDMLRAIILPSGQQQVLAEVSAYSIISYDFTQADEATINRHLETVRREMFTRSFSPEQWPLFDIRFSQLPAQELRIHFSLDMLIADWGSYEILLREWAQLYHQPSPSLPALTLSFRDYVLAERKIRETDRYQRAATYWQERLSRLPAAPELPLAVVPSTLKSAKFKRHRAFLEP</sequence>
<protein>
    <submittedName>
        <fullName evidence="2">Condensation domain protein</fullName>
    </submittedName>
</protein>